<dbReference type="Proteomes" id="UP000289269">
    <property type="component" value="Unassembled WGS sequence"/>
</dbReference>
<keyword evidence="2" id="KW-0472">Membrane</keyword>
<feature type="region of interest" description="Disordered" evidence="1">
    <location>
        <begin position="20"/>
        <end position="46"/>
    </location>
</feature>
<keyword evidence="2" id="KW-1133">Transmembrane helix</keyword>
<gene>
    <name evidence="3" type="ORF">EOT04_01970</name>
</gene>
<accession>A0A4Q0AIZ4</accession>
<sequence length="373" mass="39361">MRGRNTVILNGQAYDALSGLPLPSNRPVAPSPTAAPRTMPAPAPGKIISDFGPVRTARRPSVPAVSPPPAATTTAIAAAQPAERQRPHPAAAVHRLKSRSHTLNRQALKKPEIIRSQAAVAVSRSPLISKFGNHFVNNTPMVAVAPPAKATRPTAAAVKTPQRVTAASVAGTSAAATLSAAPPLSGSLLKEQLIRERLSQVHPATSVKPKAGRLKGLKRLARLKARSNSLAVIVAGLLLFGGYLAYVNLPNLSVRVASARAGVSASYPQYSPDGYRFAGPVAYSPGEVTIRFRSNTNSQSYKIEQRASNWDSQAVLDNLVTKESNSYLTYSEQGLTVYTFNNKAAWVNGGVLYVVSGDAPLSSDQLLRIAASM</sequence>
<organism evidence="3 4">
    <name type="scientific">Candidatus Chaera renei</name>
    <dbReference type="NCBI Taxonomy" id="2506947"/>
    <lineage>
        <taxon>Bacteria</taxon>
        <taxon>Candidatus Saccharimonadota</taxon>
        <taxon>Candidatus Saccharimonadia</taxon>
        <taxon>Candidatus Saccharimonadales</taxon>
        <taxon>Candidatus Saccharimonadaceae</taxon>
        <taxon>Candidatus Chaera</taxon>
    </lineage>
</organism>
<name>A0A4Q0AIZ4_9BACT</name>
<proteinExistence type="predicted"/>
<protein>
    <recommendedName>
        <fullName evidence="5">DUF4367 domain-containing protein</fullName>
    </recommendedName>
</protein>
<keyword evidence="2" id="KW-0812">Transmembrane</keyword>
<dbReference type="AlphaFoldDB" id="A0A4Q0AIZ4"/>
<reference evidence="3" key="1">
    <citation type="submission" date="2019-01" db="EMBL/GenBank/DDBJ databases">
        <title>Genomic signatures and co-occurrence patterns of the ultra-small Saccharimodia (Patescibacteria phylum) suggest a symbiotic lifestyle.</title>
        <authorList>
            <person name="Lemos L."/>
            <person name="Medeiros J."/>
            <person name="Andreote F."/>
            <person name="Fernandes G."/>
            <person name="Varani A."/>
            <person name="Oliveira G."/>
            <person name="Pylro V."/>
        </authorList>
    </citation>
    <scope>NUCLEOTIDE SEQUENCE [LARGE SCALE GENOMIC DNA]</scope>
    <source>
        <strain evidence="3">AMD01</strain>
    </source>
</reference>
<keyword evidence="4" id="KW-1185">Reference proteome</keyword>
<evidence type="ECO:0008006" key="5">
    <source>
        <dbReference type="Google" id="ProtNLM"/>
    </source>
</evidence>
<feature type="compositionally biased region" description="Low complexity" evidence="1">
    <location>
        <begin position="31"/>
        <end position="40"/>
    </location>
</feature>
<comment type="caution">
    <text evidence="3">The sequence shown here is derived from an EMBL/GenBank/DDBJ whole genome shotgun (WGS) entry which is preliminary data.</text>
</comment>
<evidence type="ECO:0000313" key="3">
    <source>
        <dbReference type="EMBL" id="RWZ79264.1"/>
    </source>
</evidence>
<feature type="transmembrane region" description="Helical" evidence="2">
    <location>
        <begin position="228"/>
        <end position="246"/>
    </location>
</feature>
<evidence type="ECO:0000313" key="4">
    <source>
        <dbReference type="Proteomes" id="UP000289269"/>
    </source>
</evidence>
<evidence type="ECO:0000256" key="1">
    <source>
        <dbReference type="SAM" id="MobiDB-lite"/>
    </source>
</evidence>
<evidence type="ECO:0000256" key="2">
    <source>
        <dbReference type="SAM" id="Phobius"/>
    </source>
</evidence>
<dbReference type="EMBL" id="SCKW01000016">
    <property type="protein sequence ID" value="RWZ79264.1"/>
    <property type="molecule type" value="Genomic_DNA"/>
</dbReference>